<comment type="caution">
    <text evidence="2">The sequence shown here is derived from an EMBL/GenBank/DDBJ whole genome shotgun (WGS) entry which is preliminary data.</text>
</comment>
<reference evidence="2" key="2">
    <citation type="submission" date="2021-02" db="EMBL/GenBank/DDBJ databases">
        <authorList>
            <person name="Kimball J.A."/>
            <person name="Haas M.W."/>
            <person name="Macchietto M."/>
            <person name="Kono T."/>
            <person name="Duquette J."/>
            <person name="Shao M."/>
        </authorList>
    </citation>
    <scope>NUCLEOTIDE SEQUENCE</scope>
    <source>
        <tissue evidence="2">Fresh leaf tissue</tissue>
    </source>
</reference>
<gene>
    <name evidence="2" type="ORF">GUJ93_ZPchr0011g27706</name>
</gene>
<name>A0A8J5WI56_ZIZPA</name>
<evidence type="ECO:0000313" key="3">
    <source>
        <dbReference type="Proteomes" id="UP000729402"/>
    </source>
</evidence>
<feature type="region of interest" description="Disordered" evidence="1">
    <location>
        <begin position="109"/>
        <end position="132"/>
    </location>
</feature>
<evidence type="ECO:0000313" key="2">
    <source>
        <dbReference type="EMBL" id="KAG8089286.1"/>
    </source>
</evidence>
<dbReference type="AlphaFoldDB" id="A0A8J5WI56"/>
<feature type="compositionally biased region" description="Basic and acidic residues" evidence="1">
    <location>
        <begin position="109"/>
        <end position="124"/>
    </location>
</feature>
<dbReference type="Proteomes" id="UP000729402">
    <property type="component" value="Unassembled WGS sequence"/>
</dbReference>
<sequence>MQCSSPPAVPRPPAPSHLPAAGLPTGRVSSGFCYRPVDSASADCYNASSWQSHNTASSSKAVDLARILKRQRWTRNAKSSIDLPIGKQEDSLQKARVTELVNLAKQRGTEKVEKFPRQEEDKKVFSMQGHRP</sequence>
<reference evidence="2" key="1">
    <citation type="journal article" date="2021" name="bioRxiv">
        <title>Whole Genome Assembly and Annotation of Northern Wild Rice, Zizania palustris L., Supports a Whole Genome Duplication in the Zizania Genus.</title>
        <authorList>
            <person name="Haas M."/>
            <person name="Kono T."/>
            <person name="Macchietto M."/>
            <person name="Millas R."/>
            <person name="McGilp L."/>
            <person name="Shao M."/>
            <person name="Duquette J."/>
            <person name="Hirsch C.N."/>
            <person name="Kimball J."/>
        </authorList>
    </citation>
    <scope>NUCLEOTIDE SEQUENCE</scope>
    <source>
        <tissue evidence="2">Fresh leaf tissue</tissue>
    </source>
</reference>
<keyword evidence="3" id="KW-1185">Reference proteome</keyword>
<proteinExistence type="predicted"/>
<feature type="compositionally biased region" description="Pro residues" evidence="1">
    <location>
        <begin position="7"/>
        <end position="16"/>
    </location>
</feature>
<accession>A0A8J5WI56</accession>
<organism evidence="2 3">
    <name type="scientific">Zizania palustris</name>
    <name type="common">Northern wild rice</name>
    <dbReference type="NCBI Taxonomy" id="103762"/>
    <lineage>
        <taxon>Eukaryota</taxon>
        <taxon>Viridiplantae</taxon>
        <taxon>Streptophyta</taxon>
        <taxon>Embryophyta</taxon>
        <taxon>Tracheophyta</taxon>
        <taxon>Spermatophyta</taxon>
        <taxon>Magnoliopsida</taxon>
        <taxon>Liliopsida</taxon>
        <taxon>Poales</taxon>
        <taxon>Poaceae</taxon>
        <taxon>BOP clade</taxon>
        <taxon>Oryzoideae</taxon>
        <taxon>Oryzeae</taxon>
        <taxon>Zizaniinae</taxon>
        <taxon>Zizania</taxon>
    </lineage>
</organism>
<feature type="region of interest" description="Disordered" evidence="1">
    <location>
        <begin position="1"/>
        <end position="22"/>
    </location>
</feature>
<protein>
    <submittedName>
        <fullName evidence="2">Uncharacterized protein</fullName>
    </submittedName>
</protein>
<evidence type="ECO:0000256" key="1">
    <source>
        <dbReference type="SAM" id="MobiDB-lite"/>
    </source>
</evidence>
<dbReference type="EMBL" id="JAAALK010000081">
    <property type="protein sequence ID" value="KAG8089286.1"/>
    <property type="molecule type" value="Genomic_DNA"/>
</dbReference>